<name>A0A822EZ51_9BILA</name>
<gene>
    <name evidence="1" type="ORF">QYT958_LOCUS45255</name>
</gene>
<evidence type="ECO:0000313" key="2">
    <source>
        <dbReference type="Proteomes" id="UP000663848"/>
    </source>
</evidence>
<accession>A0A822EZ51</accession>
<feature type="non-terminal residue" evidence="1">
    <location>
        <position position="80"/>
    </location>
</feature>
<proteinExistence type="predicted"/>
<protein>
    <submittedName>
        <fullName evidence="1">Uncharacterized protein</fullName>
    </submittedName>
</protein>
<organism evidence="1 2">
    <name type="scientific">Rotaria socialis</name>
    <dbReference type="NCBI Taxonomy" id="392032"/>
    <lineage>
        <taxon>Eukaryota</taxon>
        <taxon>Metazoa</taxon>
        <taxon>Spiralia</taxon>
        <taxon>Gnathifera</taxon>
        <taxon>Rotifera</taxon>
        <taxon>Eurotatoria</taxon>
        <taxon>Bdelloidea</taxon>
        <taxon>Philodinida</taxon>
        <taxon>Philodinidae</taxon>
        <taxon>Rotaria</taxon>
    </lineage>
</organism>
<sequence length="80" mass="8989">LTVYLFPWHSSKTKAKQIEQEYDECSSEIPRGMSQIIDANLPDPFALPNNGEICRMLAHSCAFRESFDTAKASPGSDPWI</sequence>
<evidence type="ECO:0000313" key="1">
    <source>
        <dbReference type="EMBL" id="CAF5108415.1"/>
    </source>
</evidence>
<comment type="caution">
    <text evidence="1">The sequence shown here is derived from an EMBL/GenBank/DDBJ whole genome shotgun (WGS) entry which is preliminary data.</text>
</comment>
<dbReference type="AlphaFoldDB" id="A0A822EZ51"/>
<dbReference type="Proteomes" id="UP000663848">
    <property type="component" value="Unassembled WGS sequence"/>
</dbReference>
<reference evidence="1" key="1">
    <citation type="submission" date="2021-02" db="EMBL/GenBank/DDBJ databases">
        <authorList>
            <person name="Nowell W R."/>
        </authorList>
    </citation>
    <scope>NUCLEOTIDE SEQUENCE</scope>
</reference>
<feature type="non-terminal residue" evidence="1">
    <location>
        <position position="1"/>
    </location>
</feature>
<dbReference type="EMBL" id="CAJOBR010074335">
    <property type="protein sequence ID" value="CAF5108415.1"/>
    <property type="molecule type" value="Genomic_DNA"/>
</dbReference>